<dbReference type="GO" id="GO:0046210">
    <property type="term" value="P:nitric oxide catabolic process"/>
    <property type="evidence" value="ECO:0007669"/>
    <property type="project" value="TreeGrafter"/>
</dbReference>
<gene>
    <name evidence="7" type="ORF">SAMN05444004_12516</name>
</gene>
<keyword evidence="4" id="KW-0408">Iron</keyword>
<dbReference type="CDD" id="cd12131">
    <property type="entry name" value="HGbI-like"/>
    <property type="match status" value="1"/>
</dbReference>
<dbReference type="PANTHER" id="PTHR43396">
    <property type="entry name" value="FLAVOHEMOPROTEIN"/>
    <property type="match status" value="1"/>
</dbReference>
<dbReference type="Proteomes" id="UP000198914">
    <property type="component" value="Unassembled WGS sequence"/>
</dbReference>
<dbReference type="PROSITE" id="PS01033">
    <property type="entry name" value="GLOBIN"/>
    <property type="match status" value="1"/>
</dbReference>
<keyword evidence="2 5" id="KW-0561">Oxygen transport</keyword>
<proteinExistence type="inferred from homology"/>
<dbReference type="InterPro" id="IPR012292">
    <property type="entry name" value="Globin/Proto"/>
</dbReference>
<dbReference type="InterPro" id="IPR009050">
    <property type="entry name" value="Globin-like_sf"/>
</dbReference>
<reference evidence="8" key="1">
    <citation type="submission" date="2016-10" db="EMBL/GenBank/DDBJ databases">
        <authorList>
            <person name="Varghese N."/>
            <person name="Submissions S."/>
        </authorList>
    </citation>
    <scope>NUCLEOTIDE SEQUENCE [LARGE SCALE GENOMIC DNA]</scope>
    <source>
        <strain evidence="8">DSM 100420</strain>
    </source>
</reference>
<evidence type="ECO:0000256" key="2">
    <source>
        <dbReference type="ARBA" id="ARBA00022621"/>
    </source>
</evidence>
<dbReference type="GO" id="GO:0019825">
    <property type="term" value="F:oxygen binding"/>
    <property type="evidence" value="ECO:0007669"/>
    <property type="project" value="InterPro"/>
</dbReference>
<organism evidence="7 8">
    <name type="scientific">Jannaschia faecimaris</name>
    <dbReference type="NCBI Taxonomy" id="1244108"/>
    <lineage>
        <taxon>Bacteria</taxon>
        <taxon>Pseudomonadati</taxon>
        <taxon>Pseudomonadota</taxon>
        <taxon>Alphaproteobacteria</taxon>
        <taxon>Rhodobacterales</taxon>
        <taxon>Roseobacteraceae</taxon>
        <taxon>Jannaschia</taxon>
    </lineage>
</organism>
<dbReference type="GO" id="GO:0071949">
    <property type="term" value="F:FAD binding"/>
    <property type="evidence" value="ECO:0007669"/>
    <property type="project" value="TreeGrafter"/>
</dbReference>
<comment type="similarity">
    <text evidence="5">Belongs to the globin family.</text>
</comment>
<protein>
    <submittedName>
        <fullName evidence="7">Nitric oxide dioxygenase</fullName>
    </submittedName>
</protein>
<dbReference type="PANTHER" id="PTHR43396:SF3">
    <property type="entry name" value="FLAVOHEMOPROTEIN"/>
    <property type="match status" value="1"/>
</dbReference>
<evidence type="ECO:0000313" key="8">
    <source>
        <dbReference type="Proteomes" id="UP000198914"/>
    </source>
</evidence>
<keyword evidence="1 5" id="KW-0349">Heme</keyword>
<dbReference type="SUPFAM" id="SSF46458">
    <property type="entry name" value="Globin-like"/>
    <property type="match status" value="1"/>
</dbReference>
<dbReference type="GO" id="GO:0046872">
    <property type="term" value="F:metal ion binding"/>
    <property type="evidence" value="ECO:0007669"/>
    <property type="project" value="UniProtKB-KW"/>
</dbReference>
<keyword evidence="8" id="KW-1185">Reference proteome</keyword>
<evidence type="ECO:0000256" key="3">
    <source>
        <dbReference type="ARBA" id="ARBA00022723"/>
    </source>
</evidence>
<dbReference type="RefSeq" id="WP_211605540.1">
    <property type="nucleotide sequence ID" value="NZ_FNPX01000025.1"/>
</dbReference>
<dbReference type="AlphaFoldDB" id="A0A1H3U9P0"/>
<evidence type="ECO:0000256" key="4">
    <source>
        <dbReference type="ARBA" id="ARBA00023004"/>
    </source>
</evidence>
<accession>A0A1H3U9P0</accession>
<dbReference type="Gene3D" id="1.10.490.10">
    <property type="entry name" value="Globins"/>
    <property type="match status" value="1"/>
</dbReference>
<dbReference type="GO" id="GO:0071500">
    <property type="term" value="P:cellular response to nitrosative stress"/>
    <property type="evidence" value="ECO:0007669"/>
    <property type="project" value="TreeGrafter"/>
</dbReference>
<dbReference type="GO" id="GO:0020037">
    <property type="term" value="F:heme binding"/>
    <property type="evidence" value="ECO:0007669"/>
    <property type="project" value="InterPro"/>
</dbReference>
<keyword evidence="5" id="KW-0813">Transport</keyword>
<dbReference type="STRING" id="1244108.SAMN05444004_12516"/>
<evidence type="ECO:0000259" key="6">
    <source>
        <dbReference type="PROSITE" id="PS01033"/>
    </source>
</evidence>
<feature type="domain" description="Globin" evidence="6">
    <location>
        <begin position="13"/>
        <end position="147"/>
    </location>
</feature>
<sequence length="153" mass="17106">MTRTDSEARSAARLTPRQIFLIRDSFSSVAPMRKTAATLFHAHLFEMAPSVRPLFSRDVSDQGDMLMAALARIVRALDRMEDVAPDLEALARRHPGYGAREEHYPAVGEALIWALEQALAERFTDEVRKAWVDAYAEISHIMIAATRAGRPSV</sequence>
<name>A0A1H3U9P0_9RHOB</name>
<dbReference type="Pfam" id="PF00042">
    <property type="entry name" value="Globin"/>
    <property type="match status" value="1"/>
</dbReference>
<evidence type="ECO:0000256" key="1">
    <source>
        <dbReference type="ARBA" id="ARBA00022617"/>
    </source>
</evidence>
<evidence type="ECO:0000313" key="7">
    <source>
        <dbReference type="EMBL" id="SDZ58289.1"/>
    </source>
</evidence>
<dbReference type="EMBL" id="FNPX01000025">
    <property type="protein sequence ID" value="SDZ58289.1"/>
    <property type="molecule type" value="Genomic_DNA"/>
</dbReference>
<dbReference type="PRINTS" id="PR01907">
    <property type="entry name" value="WORMGLOBIN"/>
</dbReference>
<keyword evidence="7" id="KW-0223">Dioxygenase</keyword>
<dbReference type="GO" id="GO:0008941">
    <property type="term" value="F:nitric oxide dioxygenase NAD(P)H activity"/>
    <property type="evidence" value="ECO:0007669"/>
    <property type="project" value="TreeGrafter"/>
</dbReference>
<evidence type="ECO:0000256" key="5">
    <source>
        <dbReference type="RuleBase" id="RU000356"/>
    </source>
</evidence>
<keyword evidence="7" id="KW-0560">Oxidoreductase</keyword>
<keyword evidence="3" id="KW-0479">Metal-binding</keyword>
<dbReference type="GO" id="GO:0005344">
    <property type="term" value="F:oxygen carrier activity"/>
    <property type="evidence" value="ECO:0007669"/>
    <property type="project" value="UniProtKB-KW"/>
</dbReference>
<dbReference type="InterPro" id="IPR000971">
    <property type="entry name" value="Globin"/>
</dbReference>